<organism evidence="1 2">
    <name type="scientific">Citrus sinensis</name>
    <name type="common">Sweet orange</name>
    <name type="synonym">Citrus aurantium var. sinensis</name>
    <dbReference type="NCBI Taxonomy" id="2711"/>
    <lineage>
        <taxon>Eukaryota</taxon>
        <taxon>Viridiplantae</taxon>
        <taxon>Streptophyta</taxon>
        <taxon>Embryophyta</taxon>
        <taxon>Tracheophyta</taxon>
        <taxon>Spermatophyta</taxon>
        <taxon>Magnoliopsida</taxon>
        <taxon>eudicotyledons</taxon>
        <taxon>Gunneridae</taxon>
        <taxon>Pentapetalae</taxon>
        <taxon>rosids</taxon>
        <taxon>malvids</taxon>
        <taxon>Sapindales</taxon>
        <taxon>Rutaceae</taxon>
        <taxon>Aurantioideae</taxon>
        <taxon>Citrus</taxon>
    </lineage>
</organism>
<reference evidence="2" key="1">
    <citation type="journal article" date="2023" name="Hortic. Res.">
        <title>A chromosome-level phased genome enabling allele-level studies in sweet orange: a case study on citrus Huanglongbing tolerance.</title>
        <authorList>
            <person name="Wu B."/>
            <person name="Yu Q."/>
            <person name="Deng Z."/>
            <person name="Duan Y."/>
            <person name="Luo F."/>
            <person name="Gmitter F. Jr."/>
        </authorList>
    </citation>
    <scope>NUCLEOTIDE SEQUENCE [LARGE SCALE GENOMIC DNA]</scope>
    <source>
        <strain evidence="2">cv. Valencia</strain>
    </source>
</reference>
<protein>
    <submittedName>
        <fullName evidence="1">Uncharacterized protein</fullName>
    </submittedName>
</protein>
<comment type="caution">
    <text evidence="1">The sequence shown here is derived from an EMBL/GenBank/DDBJ whole genome shotgun (WGS) entry which is preliminary data.</text>
</comment>
<dbReference type="EMBL" id="CM039176">
    <property type="protein sequence ID" value="KAH9718148.1"/>
    <property type="molecule type" value="Genomic_DNA"/>
</dbReference>
<gene>
    <name evidence="1" type="ORF">KPL71_022100</name>
</gene>
<keyword evidence="2" id="KW-1185">Reference proteome</keyword>
<evidence type="ECO:0000313" key="1">
    <source>
        <dbReference type="EMBL" id="KAH9718148.1"/>
    </source>
</evidence>
<accession>A0ACB8JKK3</accession>
<dbReference type="Proteomes" id="UP000829398">
    <property type="component" value="Chromosome 7"/>
</dbReference>
<sequence>MHLPSVLQLFSALSLRLWCTTTTTIINANETDRLALLAIKSQLHDPLEVTSSLTNSVNLCEWTGVTCGHRHQRVTKSDLGNQSIGDLSSPYIVILSFLRFINIADNGVQGEIPNELGTIPTNLSLRSKLMLFFAHRNILAGEIPAEIGNLFKLEKLSFSVIKLTGQLPASIQNLSSHLEADLNRNNFGGKIPESPDQLRSLFYLKIGGNQFSDLFDKVLSGSLPLEVGNLKNVVVLDLSVNQFPIKKSHSTQTGDSGDNIVFGHSRRRSSAHESSDWLPMAQQFPAVSYAELSKAPSEFSSPNIIGQGSVCFVYQGILGESGTTVAVKKSGDLKPSNVLLDHDMVAHVGDFGLARFLSDIPLCTVPEIQSSSIGTKGTVDYVVPVRIGVLCSMESPTERMEMRDVVDVVAQLLALSRGGHGSVRIEIK</sequence>
<evidence type="ECO:0000313" key="2">
    <source>
        <dbReference type="Proteomes" id="UP000829398"/>
    </source>
</evidence>
<proteinExistence type="predicted"/>
<name>A0ACB8JKK3_CITSI</name>